<keyword evidence="4" id="KW-0963">Cytoplasm</keyword>
<evidence type="ECO:0000256" key="13">
    <source>
        <dbReference type="ARBA" id="ARBA00023175"/>
    </source>
</evidence>
<evidence type="ECO:0000256" key="5">
    <source>
        <dbReference type="ARBA" id="ARBA00022701"/>
    </source>
</evidence>
<dbReference type="Gene3D" id="1.10.8.1220">
    <property type="match status" value="1"/>
</dbReference>
<dbReference type="Gene3D" id="1.20.1270.280">
    <property type="match status" value="1"/>
</dbReference>
<dbReference type="Gene3D" id="1.20.140.100">
    <property type="entry name" value="Dynein heavy chain, N-terminal domain 2"/>
    <property type="match status" value="1"/>
</dbReference>
<dbReference type="Pfam" id="PF12780">
    <property type="entry name" value="AAA_8"/>
    <property type="match status" value="1"/>
</dbReference>
<evidence type="ECO:0000313" key="20">
    <source>
        <dbReference type="Proteomes" id="UP000039865"/>
    </source>
</evidence>
<dbReference type="InterPro" id="IPR035706">
    <property type="entry name" value="AAA_9"/>
</dbReference>
<name>A0A077ZXI3_STYLE</name>
<feature type="coiled-coil region" evidence="16">
    <location>
        <begin position="867"/>
        <end position="898"/>
    </location>
</feature>
<keyword evidence="20" id="KW-1185">Reference proteome</keyword>
<evidence type="ECO:0000256" key="12">
    <source>
        <dbReference type="ARBA" id="ARBA00023069"/>
    </source>
</evidence>
<dbReference type="Pfam" id="PF18199">
    <property type="entry name" value="Dynein_C"/>
    <property type="match status" value="1"/>
</dbReference>
<evidence type="ECO:0000256" key="3">
    <source>
        <dbReference type="ARBA" id="ARBA00008887"/>
    </source>
</evidence>
<dbReference type="InterPro" id="IPR043157">
    <property type="entry name" value="Dynein_AAA1S"/>
</dbReference>
<dbReference type="FunFam" id="1.20.1270.280:FF:000001">
    <property type="entry name" value="dynein heavy chain 7, axonemal"/>
    <property type="match status" value="1"/>
</dbReference>
<dbReference type="FunFam" id="3.40.50.300:FF:000362">
    <property type="entry name" value="Dynein, axonemal, heavy chain 6"/>
    <property type="match status" value="1"/>
</dbReference>
<dbReference type="Pfam" id="PF17852">
    <property type="entry name" value="Dynein_AAA_lid"/>
    <property type="match status" value="1"/>
</dbReference>
<dbReference type="InterPro" id="IPR026983">
    <property type="entry name" value="DHC"/>
</dbReference>
<dbReference type="SMART" id="SM00382">
    <property type="entry name" value="AAA"/>
    <property type="match status" value="2"/>
</dbReference>
<dbReference type="InterPro" id="IPR024317">
    <property type="entry name" value="Dynein_heavy_chain_D4_dom"/>
</dbReference>
<dbReference type="InterPro" id="IPR041228">
    <property type="entry name" value="Dynein_C"/>
</dbReference>
<dbReference type="Pfam" id="PF08393">
    <property type="entry name" value="DHC_N2"/>
    <property type="match status" value="1"/>
</dbReference>
<dbReference type="GO" id="GO:0005858">
    <property type="term" value="C:axonemal dynein complex"/>
    <property type="evidence" value="ECO:0007669"/>
    <property type="project" value="UniProtKB-ARBA"/>
</dbReference>
<keyword evidence="12" id="KW-0969">Cilium</keyword>
<evidence type="ECO:0000256" key="17">
    <source>
        <dbReference type="SAM" id="MobiDB-lite"/>
    </source>
</evidence>
<evidence type="ECO:0000256" key="1">
    <source>
        <dbReference type="ARBA" id="ARBA00004230"/>
    </source>
</evidence>
<dbReference type="Pfam" id="PF12777">
    <property type="entry name" value="MT"/>
    <property type="match status" value="1"/>
</dbReference>
<dbReference type="Gene3D" id="1.10.8.720">
    <property type="entry name" value="Region D6 of dynein motor"/>
    <property type="match status" value="1"/>
</dbReference>
<dbReference type="Gene3D" id="1.20.58.1120">
    <property type="match status" value="1"/>
</dbReference>
<dbReference type="InterPro" id="IPR027417">
    <property type="entry name" value="P-loop_NTPase"/>
</dbReference>
<dbReference type="InterPro" id="IPR024743">
    <property type="entry name" value="Dynein_HC_stalk"/>
</dbReference>
<dbReference type="GO" id="GO:0051959">
    <property type="term" value="F:dynein light intermediate chain binding"/>
    <property type="evidence" value="ECO:0007669"/>
    <property type="project" value="InterPro"/>
</dbReference>
<dbReference type="GO" id="GO:0045505">
    <property type="term" value="F:dynein intermediate chain binding"/>
    <property type="evidence" value="ECO:0007669"/>
    <property type="project" value="InterPro"/>
</dbReference>
<dbReference type="InParanoid" id="A0A077ZXI3"/>
<keyword evidence="11 16" id="KW-0175">Coiled coil</keyword>
<organism evidence="19 20">
    <name type="scientific">Stylonychia lemnae</name>
    <name type="common">Ciliate</name>
    <dbReference type="NCBI Taxonomy" id="5949"/>
    <lineage>
        <taxon>Eukaryota</taxon>
        <taxon>Sar</taxon>
        <taxon>Alveolata</taxon>
        <taxon>Ciliophora</taxon>
        <taxon>Intramacronucleata</taxon>
        <taxon>Spirotrichea</taxon>
        <taxon>Stichotrichia</taxon>
        <taxon>Sporadotrichida</taxon>
        <taxon>Oxytrichidae</taxon>
        <taxon>Stylonychinae</taxon>
        <taxon>Stylonychia</taxon>
    </lineage>
</organism>
<dbReference type="Pfam" id="PF12781">
    <property type="entry name" value="AAA_9"/>
    <property type="match status" value="1"/>
</dbReference>
<dbReference type="InterPro" id="IPR041466">
    <property type="entry name" value="Dynein_AAA5_ext"/>
</dbReference>
<comment type="subcellular location">
    <subcellularLocation>
        <location evidence="1">Cell projection</location>
        <location evidence="1">Cilium</location>
        <location evidence="1">Flagellum</location>
    </subcellularLocation>
    <subcellularLocation>
        <location evidence="2">Cytoplasm</location>
        <location evidence="2">Cytoskeleton</location>
        <location evidence="2">Cilium axoneme</location>
    </subcellularLocation>
</comment>
<dbReference type="Pfam" id="PF18198">
    <property type="entry name" value="AAA_lid_11"/>
    <property type="match status" value="1"/>
</dbReference>
<gene>
    <name evidence="19" type="primary">Contig16862.g17969</name>
    <name evidence="19" type="ORF">STYLEM_3265</name>
</gene>
<dbReference type="FunFam" id="3.40.50.300:FF:002141">
    <property type="entry name" value="Dynein heavy chain"/>
    <property type="match status" value="1"/>
</dbReference>
<feature type="region of interest" description="Disordered" evidence="17">
    <location>
        <begin position="632"/>
        <end position="653"/>
    </location>
</feature>
<evidence type="ECO:0000256" key="4">
    <source>
        <dbReference type="ARBA" id="ARBA00022490"/>
    </source>
</evidence>
<keyword evidence="7" id="KW-0547">Nucleotide-binding</keyword>
<dbReference type="FunFam" id="3.10.490.20:FF:000005">
    <property type="entry name" value="Dynein axonemal heavy chain 6"/>
    <property type="match status" value="1"/>
</dbReference>
<dbReference type="FunFam" id="1.20.920.20:FF:000001">
    <property type="entry name" value="dynein heavy chain 2, axonemal"/>
    <property type="match status" value="1"/>
</dbReference>
<dbReference type="EMBL" id="CCKQ01003158">
    <property type="protein sequence ID" value="CDW74271.1"/>
    <property type="molecule type" value="Genomic_DNA"/>
</dbReference>
<evidence type="ECO:0000256" key="10">
    <source>
        <dbReference type="ARBA" id="ARBA00023017"/>
    </source>
</evidence>
<evidence type="ECO:0000256" key="9">
    <source>
        <dbReference type="ARBA" id="ARBA00022846"/>
    </source>
</evidence>
<dbReference type="FunFam" id="3.20.180.20:FF:000003">
    <property type="entry name" value="Dynein heavy chain 12, axonemal"/>
    <property type="match status" value="1"/>
</dbReference>
<dbReference type="GO" id="GO:0005874">
    <property type="term" value="C:microtubule"/>
    <property type="evidence" value="ECO:0007669"/>
    <property type="project" value="UniProtKB-KW"/>
</dbReference>
<evidence type="ECO:0000256" key="14">
    <source>
        <dbReference type="ARBA" id="ARBA00023212"/>
    </source>
</evidence>
<keyword evidence="10" id="KW-0243">Dynein</keyword>
<dbReference type="GO" id="GO:0005524">
    <property type="term" value="F:ATP binding"/>
    <property type="evidence" value="ECO:0007669"/>
    <property type="project" value="UniProtKB-KW"/>
</dbReference>
<dbReference type="FunFam" id="1.10.8.710:FF:000004">
    <property type="entry name" value="Dynein axonemal heavy chain 6"/>
    <property type="match status" value="1"/>
</dbReference>
<accession>A0A077ZXI3</accession>
<dbReference type="InterPro" id="IPR035699">
    <property type="entry name" value="AAA_6"/>
</dbReference>
<dbReference type="Gene3D" id="6.10.140.1060">
    <property type="match status" value="1"/>
</dbReference>
<evidence type="ECO:0000256" key="15">
    <source>
        <dbReference type="ARBA" id="ARBA00023273"/>
    </source>
</evidence>
<dbReference type="InterPro" id="IPR042219">
    <property type="entry name" value="AAA_lid_11_sf"/>
</dbReference>
<dbReference type="InterPro" id="IPR042228">
    <property type="entry name" value="Dynein_linker_3"/>
</dbReference>
<comment type="similarity">
    <text evidence="3">Belongs to the dynein heavy chain family.</text>
</comment>
<dbReference type="FunFam" id="1.10.287.2620:FF:000002">
    <property type="entry name" value="Dynein heavy chain 2, axonemal"/>
    <property type="match status" value="1"/>
</dbReference>
<dbReference type="FunFam" id="3.40.50.300:FF:000049">
    <property type="entry name" value="Dynein, axonemal, heavy chain 5"/>
    <property type="match status" value="1"/>
</dbReference>
<evidence type="ECO:0000256" key="7">
    <source>
        <dbReference type="ARBA" id="ARBA00022741"/>
    </source>
</evidence>
<dbReference type="Gene3D" id="3.10.490.20">
    <property type="match status" value="1"/>
</dbReference>
<dbReference type="PANTHER" id="PTHR22878:SF73">
    <property type="entry name" value="DYNEIN AXONEMAL HEAVY CHAIN 1"/>
    <property type="match status" value="1"/>
</dbReference>
<keyword evidence="5" id="KW-0493">Microtubule</keyword>
<proteinExistence type="inferred from homology"/>
<dbReference type="Gene3D" id="1.10.287.2620">
    <property type="match status" value="1"/>
</dbReference>
<evidence type="ECO:0000256" key="16">
    <source>
        <dbReference type="SAM" id="Coils"/>
    </source>
</evidence>
<dbReference type="GO" id="GO:0060294">
    <property type="term" value="P:cilium movement involved in cell motility"/>
    <property type="evidence" value="ECO:0007669"/>
    <property type="project" value="UniProtKB-ARBA"/>
</dbReference>
<keyword evidence="9" id="KW-0282">Flagellum</keyword>
<dbReference type="Pfam" id="PF03028">
    <property type="entry name" value="Dynein_heavy"/>
    <property type="match status" value="1"/>
</dbReference>
<feature type="domain" description="AAA+ ATPase" evidence="18">
    <location>
        <begin position="1517"/>
        <end position="1656"/>
    </location>
</feature>
<dbReference type="InterPro" id="IPR042222">
    <property type="entry name" value="Dynein_2_N"/>
</dbReference>
<dbReference type="PANTHER" id="PTHR22878">
    <property type="entry name" value="DYNEIN HEAVY CHAIN 6, AXONEMAL-LIKE-RELATED"/>
    <property type="match status" value="1"/>
</dbReference>
<keyword evidence="13" id="KW-0505">Motor protein</keyword>
<evidence type="ECO:0000256" key="6">
    <source>
        <dbReference type="ARBA" id="ARBA00022737"/>
    </source>
</evidence>
<dbReference type="OrthoDB" id="537704at2759"/>
<evidence type="ECO:0000256" key="2">
    <source>
        <dbReference type="ARBA" id="ARBA00004430"/>
    </source>
</evidence>
<reference evidence="19 20" key="1">
    <citation type="submission" date="2014-06" db="EMBL/GenBank/DDBJ databases">
        <authorList>
            <person name="Swart Estienne"/>
        </authorList>
    </citation>
    <scope>NUCLEOTIDE SEQUENCE [LARGE SCALE GENOMIC DNA]</scope>
    <source>
        <strain evidence="19 20">130c</strain>
    </source>
</reference>
<feature type="coiled-coil region" evidence="16">
    <location>
        <begin position="2974"/>
        <end position="3025"/>
    </location>
</feature>
<evidence type="ECO:0000259" key="18">
    <source>
        <dbReference type="SMART" id="SM00382"/>
    </source>
</evidence>
<dbReference type="FunFam" id="1.10.8.720:FF:000001">
    <property type="entry name" value="dynein heavy chain 7, axonemal"/>
    <property type="match status" value="1"/>
</dbReference>
<dbReference type="FunFam" id="3.40.50.300:FF:000044">
    <property type="entry name" value="Dynein heavy chain 5, axonemal"/>
    <property type="match status" value="1"/>
</dbReference>
<dbReference type="Pfam" id="PF12774">
    <property type="entry name" value="AAA_6"/>
    <property type="match status" value="1"/>
</dbReference>
<dbReference type="InterPro" id="IPR043160">
    <property type="entry name" value="Dynein_C_barrel"/>
</dbReference>
<dbReference type="Gene3D" id="1.20.920.20">
    <property type="match status" value="1"/>
</dbReference>
<dbReference type="Gene3D" id="3.40.50.300">
    <property type="entry name" value="P-loop containing nucleotide triphosphate hydrolases"/>
    <property type="match status" value="5"/>
</dbReference>
<dbReference type="OMA" id="HAIVCER"/>
<feature type="domain" description="AAA+ ATPase" evidence="18">
    <location>
        <begin position="2142"/>
        <end position="2292"/>
    </location>
</feature>
<evidence type="ECO:0000313" key="19">
    <source>
        <dbReference type="EMBL" id="CDW74271.1"/>
    </source>
</evidence>
<dbReference type="Pfam" id="PF12775">
    <property type="entry name" value="AAA_7"/>
    <property type="match status" value="1"/>
</dbReference>
<dbReference type="InterPro" id="IPR003593">
    <property type="entry name" value="AAA+_ATPase"/>
</dbReference>
<keyword evidence="8" id="KW-0067">ATP-binding</keyword>
<dbReference type="SUPFAM" id="SSF52540">
    <property type="entry name" value="P-loop containing nucleoside triphosphate hydrolases"/>
    <property type="match status" value="4"/>
</dbReference>
<dbReference type="FunFam" id="1.20.920.30:FF:000005">
    <property type="entry name" value="Dynein, axonemal, heavy chain 2"/>
    <property type="match status" value="1"/>
</dbReference>
<dbReference type="Proteomes" id="UP000039865">
    <property type="component" value="Unassembled WGS sequence"/>
</dbReference>
<dbReference type="Gene3D" id="1.10.8.710">
    <property type="match status" value="1"/>
</dbReference>
<keyword evidence="15" id="KW-0966">Cell projection</keyword>
<dbReference type="FunFam" id="1.20.140.100:FF:000004">
    <property type="entry name" value="Dynein axonemal heavy chain 6"/>
    <property type="match status" value="1"/>
</dbReference>
<keyword evidence="6" id="KW-0677">Repeat</keyword>
<dbReference type="InterPro" id="IPR013602">
    <property type="entry name" value="Dynein_heavy_linker"/>
</dbReference>
<feature type="compositionally biased region" description="Basic and acidic residues" evidence="17">
    <location>
        <begin position="638"/>
        <end position="653"/>
    </location>
</feature>
<feature type="coiled-coil region" evidence="16">
    <location>
        <begin position="2777"/>
        <end position="2823"/>
    </location>
</feature>
<dbReference type="GO" id="GO:0070286">
    <property type="term" value="P:axonemal dynein complex assembly"/>
    <property type="evidence" value="ECO:0007669"/>
    <property type="project" value="UniProtKB-ARBA"/>
</dbReference>
<dbReference type="FunFam" id="3.40.50.300:FF:000353">
    <property type="entry name" value="Dynein axonemal heavy chain 1"/>
    <property type="match status" value="1"/>
</dbReference>
<dbReference type="GO" id="GO:0031514">
    <property type="term" value="C:motile cilium"/>
    <property type="evidence" value="ECO:0007669"/>
    <property type="project" value="UniProtKB-SubCell"/>
</dbReference>
<dbReference type="Gene3D" id="1.10.472.130">
    <property type="match status" value="1"/>
</dbReference>
<dbReference type="FunFam" id="1.20.58.1120:FF:000005">
    <property type="entry name" value="Dynein, axonemal, heavy chain 12"/>
    <property type="match status" value="1"/>
</dbReference>
<dbReference type="Gene3D" id="3.20.180.20">
    <property type="entry name" value="Dynein heavy chain, N-terminal domain 2"/>
    <property type="match status" value="1"/>
</dbReference>
<sequence>MQAGDIPKQRGIYSEILTTEDTENLKLVSTIGPSANNVIQTNVKQKLPRALGIKRKPAGEVVQADHKGSNVLLDKTGKLLGKNYFRDSEVNRGFYSKKREGVADVDPKVMEPFIPIPGKPPRQVVIDRQRKLFASLNIEDLLFELKNQADWLPLEPFDDTEYDCRLPEEWLEYGKDPVTGNFSPIPGKGLWYDDDGRGHWRPVLIHSYDHERNVYSGTWDDDQNGYCDLTRINLLFNAEDPRIFAQRVAQAHQERIFADSQIRYNFFIDNMPTSTELPELDSEQQHRIIQMATASRYLKQRGNVDTAGIMGDVSLDFGRTMNWIIMDKTMEKPIEQLKEMIPANLNLPPKAPLKQTPYFGMTPIPQHDFPEQFSNFCFNSLYIKEEVIKAMVEIRAECNQLLLDNKIFDVSINKTLRVEEFKQIQSSSVAQIKFNTREQGWVGRLEKIIKNSFTEVGKGWFNIHETSKETYEFGKLKKFLTLVNFMMQDTILTMCKDSVREFVNFMVKFIPRESIIVSTSVVKNTFEKMIILGDDDELIEDDDIPDSELTTIQQVRREMNKMFDKNKDPEPLFVLDLILKPNQLIPQYSTDPKDIVTKIMEVFDEGIECLQQIPQLEPILLRHLFKTHGKKMLKAPLRPREEPKRKPDDQNNKKFLPDENIWLWDAFSAIRNGLEKSIEPLYEYVKTFTKFEGENKMNPDKYVKSLDEGETQITAEGLRNDIQEHRKEESRLKDEIPESIVVSIFQVNCKDIRNMYVGKHASIIEKEIKLIAQKAKEMNYSLSTKFDEINERIRRPPKNIEDLTETRKYISEIPIVIEKLKQEISQSMDIYSILDEFNYEFSSNDLDQKWYLYGSPQKVVSVIEQQSQTLDKQKEQFVKQMETEQEEFEETLDNLGITVGGFFSFDDLNKYEEIAVDVESVNQRLQDCIEQARLYNQREFLVGKDQKDYSRLNQMAKDFQPYSNLWLTTRNWHKSHHGWLNDEWEQLNAVELDNTFDQSNKVISQVLRYFREKDHPKITKIAESMKKNIDEFKPYVPLAVALRKDGMKDRHWDQISEKVGFDIRPTEGFNLTTVINAGMLNNIEVCEEVGEKAYKEYHIERSLNKMVSDWKDQNFMLPQFKQTNTFYIAGFDDAITMLDEHIVTTQAMTFSPFKKPFEKEIEEWNTKMILVSDTLEEWIKCQGQWMYLQPIFDSPDIMKQLPQETKRFKSVDSTWRHILNQTKQAPNILITCSKEGLKEKFQEANKNLEIVQKGLADYLEKKRSVFARFYFLSNDELLEILSQTKEVRNVRPHLRKVFEAMADLEFQSDDTIWAMFSGEGEKVNFVKKIDPKDRNVEYWMGDVEKMMQLSVRNVLLRSIEDYIVKPRNDWVQVHPGQTVLNGSQVHWTSEVEEGIRTKGVQGISEYLDKLNKQLIDTVVLVRQKLSKNATITINALIVIDVHAKDVVAKLVEEKVDDVNAFEWISQLRYYWENDDCYIKCVQTNFPYGYEYLGNSLRLVITPLTDKCYMTLMGALNLNLGGAPAGPAGTGKTESTKDLAKALAKQCVVFNCSDGMDHIMVAKFFKGLASAGAWACFDEFNRINIEVLSVIAQQLLVLFRAKGNNDPEIFFEDSLIKMKPTFCVFITMNPGYAGRTELPDNLKALFRPVAMMVPDYALIGEIMLYSFGFLTGRDLARKMVTTFKLSSEQLSSQDHYDYGMRAVRSVINAAGLLKRANPDMNEDQLLLRALRDVNVPKFLKDDLPLFENIILDLFPGVSKPTVNYGGLFNSLNNSCAHYNLQPVDQFIMKIIQLYDTIQVRHGLMLVGPTGGGKTANYKVLQHAMSALAGQDAFVKVHVDILNPKSITMGQLYGYVDSQTSEWQDGVLAKLVLDCTKDESPDLHWVMFDGPVDAIWIENMNTVLDDNKKLCLNSGQIITLTSRMTMMFEVEDLAVASPATVSRCGMVYLEPASLTLEPLVKSWLNSIPPKIKENKNIVNKLQTLYDQFLNDTCYFVRKFLPEPVKTVDNNITQSSMRILECFFAQYVETEIKKVTKDEINNLETMITQLFLFAIIWSIGTTTTLDGRLKFNSWIREKIQSLGIEFPEERLVYDYKWNHESKEWQYWKDTIPEFSVDIKVSFNEILVPTVDSIRMKHFIKFLVLNGKHVLTPGPTGTGKSVNIQELMTYELPEEFQTLAMTFSAQTSANQTQDYLDDKFEKRRKGVYGPPVGKKFVIFIDDLNMPKKEEYGAQPPLELLRQWMDHHGWYDRKSKEKPFNRIEDIIFISAMGPPGGGRSEITQRLQRHFNIMTYTDLQQESIHTIFFTIITAFYYNFTSDVKNSLNDLVEMTLRVYDNVLYGKLKPTPNKSHYTFNLRDISRIFQGLCNANNKLTGQPVHVVRMWIHENKRVFGDRLIDNSDRDWLDSLLLSEAEKTFNLTHKQIFNAERLIFGDYMGGIDVDNRIYGQVENLKDFVIKIEDYLEEYNSSVKTQMKLVMFLDACDHVSRIERVIRQPLGNALCLGVGGSGRQSLARLATYIANYKIFQIEVVKGYNMQNWREDVKKALMQAGVDNKSTSFLFVDTQIINEQMLEDINNILNSGDVPGLYKTEDMEPIFKVGKLVCMEKGLQITKMNMFSGYLGRVKRNIHMIIAMSPLGEIFRSRIRKFPSLVNCCTIDWFTEWPEEALLGVGRGQVTAEDLGLGKFLDPCVEMFKNIHQSVEKKSQEFLDQLRRRNYVTPTSFLELLSMYKTILFDKRKEVEFSKNRLLKGLQVLEEAAIEIAKLKEHIDKMTPELEITKRDVEKTMHELSHDKADADQEKEIVAKDEAEATQQESEAETLKTEAELELSKATPLLEEASRVLKELKKDDFYVMSSIKKPTSAVVLGMEISCYMMGLKAKKTNIGKVDGDTNGYFDLARSNLLNNPGQFMQKMIDFDKENIPEATVKRVNAILNSEEFTLDKVKAASQALVAIHKWVSAMMQYHELLKIVNPKRLKVAEMNEKLSIVRANLAEKRKKLREVEEKIESLERMYREKLELEASLQQQINDCYKKLERANKIITGLEGEKTRWTQTVGRLDREYGLLIGNCLVGAGMVAYAGAFTAQFRTELEAQWRDGIKKLKIDYMENITMKVLLEDPVKTKIWTAASLPNDNLSIENAIIMFKSRRWPLMIDPQNQANKFIKSLGKDEAESGLDVFKMSDSQILKFLELGIQFGKWVLIENVGEDMDPALEPILLKQVDKSGSLKLGDKSIPYNNSFRFFMTTTIPNPHYSPETSVKVTILNFAITPFGLEEQMLNQFVSQEMPELQKKKDTIVQQNAQSAKVLREIEDKILEGLTKNAKIADILEDDELIKVLDESKKTSDEITQRMKESEITEKEIDKTREIYRPVAYRASILFFTIIDLAVIDPMYQYSLQWFANLFGQSVDNSAKSNEADQRIKFLNDHFTLSLYENVCRSLFEKHKLLFSFILTVKILFGYHEIDPEEWRYYLAGPAGEIEIVKNPTDWLGELEWAETYKQLFGMSKLPIFKGFDNFFIQNNKAFQKIFDHQEPHNQPIPGDWNKKLNSLQKMIALKSIRPDKITLAVQNYICEKLGKEFIEPPTFNLAKSFKDSSVTIPLIFVLSPGSDPVADFHRFAEEMNMSKKLESISLGKGQDKKAESMIQDAATKGGWVLLMNCHLATSFMPKLEHIVENLDDSNHRDFRLWLTSMPNKDFPVSTLQNSVKMTLEPPSGLRQNILRTYEAIDGKDFEDCTKPEIYKKLLFGFSFFHAIVQDRRKFGAIGWNIPYEFTNEDLMVSRRQLKIFVQDYELIPYKVLNYIGAEINYGGRVTDDKDSRLIITILRTYINEGILQDGFKFSTSGIYYSPVAGEKEDFIEYIKSLPLNPSPEAFGLHENAEITTSQNTTRVLLEAILSMQPRASSGSGKTREQIIGEMAQYLESRTPEVFDLEMVGKNYPTSYEESMNTVLFQECVRYNRLLFDMKVSLANVQKALKGEVVMSEDLEKMSNSIFDNLVPKSWQDKGFLSLKPLASWIQDCNDRINFLTNWINHGTPRVFWISGFFFPQAFLTGTLQNYARKHIIAIDRLAFRYEIHDDKTFKDVREKPADGCYIYGMYIEGCKWDARKHLLDDSDPKKLFTDIPLLLLVPQMDRIAPKTGIYNTPVYKVLSRAGTLSTTGHSTNFVMMMELPSDEKEDKWIKAGVAAFLALRY</sequence>
<dbReference type="Gene3D" id="1.20.920.30">
    <property type="match status" value="1"/>
</dbReference>
<dbReference type="GO" id="GO:0008569">
    <property type="term" value="F:minus-end-directed microtubule motor activity"/>
    <property type="evidence" value="ECO:0007669"/>
    <property type="project" value="InterPro"/>
</dbReference>
<evidence type="ECO:0000256" key="8">
    <source>
        <dbReference type="ARBA" id="ARBA00022840"/>
    </source>
</evidence>
<dbReference type="InterPro" id="IPR004273">
    <property type="entry name" value="Dynein_heavy_D6_P-loop"/>
</dbReference>
<evidence type="ECO:0000256" key="11">
    <source>
        <dbReference type="ARBA" id="ARBA00023054"/>
    </source>
</evidence>
<dbReference type="InterPro" id="IPR041589">
    <property type="entry name" value="DNAH3_AAA_lid_1"/>
</dbReference>
<dbReference type="Pfam" id="PF17857">
    <property type="entry name" value="AAA_lid_1"/>
    <property type="match status" value="1"/>
</dbReference>
<keyword evidence="14" id="KW-0206">Cytoskeleton</keyword>
<dbReference type="InterPro" id="IPR041658">
    <property type="entry name" value="AAA_lid_11"/>
</dbReference>
<protein>
    <submittedName>
        <fullName evidence="19">Dynein heavy chain family protein</fullName>
    </submittedName>
</protein>
<dbReference type="FunFam" id="1.10.8.1220:FF:000001">
    <property type="entry name" value="Dynein axonemal heavy chain 5"/>
    <property type="match status" value="1"/>
</dbReference>